<name>A0A1B1TBD2_9ARCH</name>
<evidence type="ECO:0000256" key="1">
    <source>
        <dbReference type="SAM" id="Phobius"/>
    </source>
</evidence>
<evidence type="ECO:0000313" key="2">
    <source>
        <dbReference type="EMBL" id="ANV79575.1"/>
    </source>
</evidence>
<proteinExistence type="predicted"/>
<dbReference type="EMBL" id="KP211839">
    <property type="protein sequence ID" value="ANV79575.1"/>
    <property type="molecule type" value="Genomic_DNA"/>
</dbReference>
<keyword evidence="1" id="KW-0812">Transmembrane</keyword>
<feature type="transmembrane region" description="Helical" evidence="1">
    <location>
        <begin position="119"/>
        <end position="137"/>
    </location>
</feature>
<dbReference type="AlphaFoldDB" id="A0A1B1TBD2"/>
<organism evidence="2">
    <name type="scientific">uncultured Poseidoniia archaeon</name>
    <dbReference type="NCBI Taxonomy" id="1697135"/>
    <lineage>
        <taxon>Archaea</taxon>
        <taxon>Methanobacteriati</taxon>
        <taxon>Thermoplasmatota</taxon>
        <taxon>Candidatus Poseidoniia</taxon>
        <taxon>environmental samples</taxon>
    </lineage>
</organism>
<sequence>MMYTHCGLDMGVIGRNFSTILGLLMVGFVIINVQFGLAAPQYYDGADPSKLDVMKLFEPHCSQEEVEKELAAGNDSFCLGPVGEWNGADFLLLGEGIFILMIGRLKLPQKGRWAKRIRKILFITGCSFFGLAILDRLELLPTAVGSEGIASLLPFNISPLFVQIGIAILGAFMMRGPKYWEAEAIEQTNERLESRREVADKFRSTFGTSARPLNELQGKQKRVARSPLMHRDSKLTMSRKASGLKVEATCPYCKGGGCRKCNSTGTI</sequence>
<accession>A0A1B1TBD2</accession>
<reference evidence="2" key="1">
    <citation type="submission" date="2014-11" db="EMBL/GenBank/DDBJ databases">
        <authorList>
            <person name="Zhu J."/>
            <person name="Qi W."/>
            <person name="Song R."/>
        </authorList>
    </citation>
    <scope>NUCLEOTIDE SEQUENCE</scope>
</reference>
<reference evidence="2" key="2">
    <citation type="journal article" date="2015" name="ISME J.">
        <title>A new class of marine Euryarchaeota group II from the Mediterranean deep chlorophyll maximum.</title>
        <authorList>
            <person name="Martin-Cuadrado A.B."/>
            <person name="Garcia-Heredia I."/>
            <person name="Molto A.G."/>
            <person name="Lopez-Ubeda R."/>
            <person name="Kimes N."/>
            <person name="Lopez-Garcia P."/>
            <person name="Moreira D."/>
            <person name="Rodriguez-Valera F."/>
        </authorList>
    </citation>
    <scope>NUCLEOTIDE SEQUENCE</scope>
</reference>
<feature type="transmembrane region" description="Helical" evidence="1">
    <location>
        <begin position="90"/>
        <end position="107"/>
    </location>
</feature>
<feature type="transmembrane region" description="Helical" evidence="1">
    <location>
        <begin position="20"/>
        <end position="43"/>
    </location>
</feature>
<protein>
    <submittedName>
        <fullName evidence="2">Uncharacterized protein</fullName>
    </submittedName>
</protein>
<keyword evidence="1" id="KW-0472">Membrane</keyword>
<feature type="transmembrane region" description="Helical" evidence="1">
    <location>
        <begin position="149"/>
        <end position="172"/>
    </location>
</feature>
<keyword evidence="1" id="KW-1133">Transmembrane helix</keyword>